<keyword evidence="5 6" id="KW-0472">Membrane</keyword>
<dbReference type="PANTHER" id="PTHR42709">
    <property type="entry name" value="ALKALINE PHOSPHATASE LIKE PROTEIN"/>
    <property type="match status" value="1"/>
</dbReference>
<protein>
    <submittedName>
        <fullName evidence="8">Alkaline phosphatase</fullName>
    </submittedName>
</protein>
<name>A0A2H0W5Q2_9BACT</name>
<dbReference type="InterPro" id="IPR051311">
    <property type="entry name" value="DedA_domain"/>
</dbReference>
<dbReference type="Pfam" id="PF09335">
    <property type="entry name" value="VTT_dom"/>
    <property type="match status" value="1"/>
</dbReference>
<comment type="subcellular location">
    <subcellularLocation>
        <location evidence="1">Cell membrane</location>
        <topology evidence="1">Multi-pass membrane protein</topology>
    </subcellularLocation>
</comment>
<keyword evidence="2" id="KW-1003">Cell membrane</keyword>
<keyword evidence="4 6" id="KW-1133">Transmembrane helix</keyword>
<feature type="transmembrane region" description="Helical" evidence="6">
    <location>
        <begin position="58"/>
        <end position="80"/>
    </location>
</feature>
<feature type="transmembrane region" description="Helical" evidence="6">
    <location>
        <begin position="144"/>
        <end position="164"/>
    </location>
</feature>
<reference evidence="9" key="1">
    <citation type="submission" date="2017-09" db="EMBL/GenBank/DDBJ databases">
        <title>Depth-based differentiation of microbial function through sediment-hosted aquifers and enrichment of novel symbionts in the deep terrestrial subsurface.</title>
        <authorList>
            <person name="Probst A.J."/>
            <person name="Ladd B."/>
            <person name="Jarett J.K."/>
            <person name="Geller-Mcgrath D.E."/>
            <person name="Sieber C.M.K."/>
            <person name="Emerson J.B."/>
            <person name="Anantharaman K."/>
            <person name="Thomas B.C."/>
            <person name="Malmstrom R."/>
            <person name="Stieglmeier M."/>
            <person name="Klingl A."/>
            <person name="Woyke T."/>
            <person name="Ryan C.M."/>
            <person name="Banfield J.F."/>
        </authorList>
    </citation>
    <scope>NUCLEOTIDE SEQUENCE [LARGE SCALE GENOMIC DNA]</scope>
</reference>
<dbReference type="PANTHER" id="PTHR42709:SF6">
    <property type="entry name" value="UNDECAPRENYL PHOSPHATE TRANSPORTER A"/>
    <property type="match status" value="1"/>
</dbReference>
<evidence type="ECO:0000256" key="2">
    <source>
        <dbReference type="ARBA" id="ARBA00022475"/>
    </source>
</evidence>
<evidence type="ECO:0000259" key="7">
    <source>
        <dbReference type="Pfam" id="PF09335"/>
    </source>
</evidence>
<sequence length="206" mass="23230">MASDIIDSLVQIVISTINHIGYFGVLVLMAAESCGIPFPSEVIMPFAGFAVASGNLLFWPVVIVGAIGNLVGSWVAYWIGYRGGRPLIEKYGKYILISHHDVDLADRWFARFGEWAVFFGRLLPVVRTYISFPAGIAEMNFKKFSYFTFAGAFVWSLIFAWLGVRMGDNWGAIRDSLHSFDLAIVLILVLMIILYVWRHIKNTRKK</sequence>
<dbReference type="EMBL" id="PEZW01000025">
    <property type="protein sequence ID" value="PIS07409.1"/>
    <property type="molecule type" value="Genomic_DNA"/>
</dbReference>
<dbReference type="Proteomes" id="UP000231382">
    <property type="component" value="Unassembled WGS sequence"/>
</dbReference>
<feature type="domain" description="VTT" evidence="7">
    <location>
        <begin position="38"/>
        <end position="163"/>
    </location>
</feature>
<organism evidence="8 9">
    <name type="scientific">Candidatus Berkelbacteria bacterium CG10_big_fil_rev_8_21_14_0_10_43_13</name>
    <dbReference type="NCBI Taxonomy" id="1974514"/>
    <lineage>
        <taxon>Bacteria</taxon>
        <taxon>Candidatus Berkelbacteria</taxon>
    </lineage>
</organism>
<evidence type="ECO:0000256" key="5">
    <source>
        <dbReference type="ARBA" id="ARBA00023136"/>
    </source>
</evidence>
<feature type="transmembrane region" description="Helical" evidence="6">
    <location>
        <begin position="176"/>
        <end position="197"/>
    </location>
</feature>
<evidence type="ECO:0000313" key="8">
    <source>
        <dbReference type="EMBL" id="PIS07409.1"/>
    </source>
</evidence>
<proteinExistence type="predicted"/>
<dbReference type="InterPro" id="IPR032816">
    <property type="entry name" value="VTT_dom"/>
</dbReference>
<dbReference type="GO" id="GO:0005886">
    <property type="term" value="C:plasma membrane"/>
    <property type="evidence" value="ECO:0007669"/>
    <property type="project" value="UniProtKB-SubCell"/>
</dbReference>
<gene>
    <name evidence="8" type="ORF">COT78_03650</name>
</gene>
<evidence type="ECO:0000256" key="1">
    <source>
        <dbReference type="ARBA" id="ARBA00004651"/>
    </source>
</evidence>
<evidence type="ECO:0000256" key="6">
    <source>
        <dbReference type="SAM" id="Phobius"/>
    </source>
</evidence>
<evidence type="ECO:0000256" key="4">
    <source>
        <dbReference type="ARBA" id="ARBA00022989"/>
    </source>
</evidence>
<keyword evidence="3 6" id="KW-0812">Transmembrane</keyword>
<accession>A0A2H0W5Q2</accession>
<evidence type="ECO:0000313" key="9">
    <source>
        <dbReference type="Proteomes" id="UP000231382"/>
    </source>
</evidence>
<evidence type="ECO:0000256" key="3">
    <source>
        <dbReference type="ARBA" id="ARBA00022692"/>
    </source>
</evidence>
<comment type="caution">
    <text evidence="8">The sequence shown here is derived from an EMBL/GenBank/DDBJ whole genome shotgun (WGS) entry which is preliminary data.</text>
</comment>
<dbReference type="AlphaFoldDB" id="A0A2H0W5Q2"/>
<feature type="transmembrane region" description="Helical" evidence="6">
    <location>
        <begin position="20"/>
        <end position="38"/>
    </location>
</feature>